<keyword evidence="5" id="KW-1185">Reference proteome</keyword>
<evidence type="ECO:0000256" key="2">
    <source>
        <dbReference type="SAM" id="Phobius"/>
    </source>
</evidence>
<dbReference type="Proteomes" id="UP000032180">
    <property type="component" value="Chromosome 11"/>
</dbReference>
<sequence>MEKGTHMASVELWVLMTTLMLVVRFLLDLFGPWHADRSMVATIQVIEVLNYSMVQYTMGLMQLSAAKVNDYFQVWAVLLVTLQFSVKIGRPYSFYKQMPLLDLMSSFWAANIIRLQTFYLHKIPLWIIWSMNAVRIISYFFSTDKAAEFNQENTRLVSDYMRYEHTLEDDKDVAVAVEPVDRSGVGDKERKITQQCRYLVLGEDKELEQAQENSTQADKIRMDIRHHKVVTVNKVWRVARRNPNGLLGRWTSSRDLCLAFALYKLMRRRFYHLPLHEVRQEKTAKLVFDGIMKEKDDATNYERPFRIAALELSFLQDLFYSKHAAMFAGGFPAMSMLLSALLIAATGYIAYPVHYIPRRMDQADRNTITHGVFITRLMVALIVGKELLEIYLYVFSQWTKVLVLCNNVKHSGMRHPKVETATRALCWFITRGKWNQMIRQHNLFISPKWLKVRFLCFKFNRRMGTKSPEKIKLEPEVKRAILDSFKSLQNSPERLESYLGNAFGSNEERMNQLKWAVDDLEADTHRILVWHIATCLCEINLSDEATALKVRLLRPKPFVNRSRTPEDVWEHYYMAATLSNYCVYLLTMSLVPDNGLTVNMIFKEVRRETFYATYTKTNLSLQDMYDRLKEKFEPQESQREKEVPKSTNDTSRTNKQVPEGINTSRTNEQVPEGVDATGRTNEQVPEGTDATSTTNEEVPEGRDAAIMVELPPEEDIIEEEEEEPRAQDHNDELALEEGVDQTTKEKSVLHNEDVFDNSIIWMGTKLAKQLIDSYGIDRAGLWRDLAEFWAGFLLNLAASTRAAKHKTNLVRRGELITMLWALLSHAGFLGKTRHGHTLLDPDDLDDADPLR</sequence>
<dbReference type="HOGENOM" id="CLU_008762_2_1_1"/>
<dbReference type="InterPro" id="IPR007658">
    <property type="entry name" value="DUF594"/>
</dbReference>
<reference evidence="4" key="3">
    <citation type="submission" date="2015-04" db="UniProtKB">
        <authorList>
            <consortium name="EnsemblPlants"/>
        </authorList>
    </citation>
    <scope>IDENTIFICATION</scope>
</reference>
<feature type="transmembrane region" description="Helical" evidence="2">
    <location>
        <begin position="12"/>
        <end position="30"/>
    </location>
</feature>
<feature type="compositionally biased region" description="Polar residues" evidence="1">
    <location>
        <begin position="645"/>
        <end position="669"/>
    </location>
</feature>
<feature type="domain" description="DUF4220" evidence="3">
    <location>
        <begin position="47"/>
        <end position="444"/>
    </location>
</feature>
<keyword evidence="2" id="KW-0472">Membrane</keyword>
<reference evidence="4 5" key="1">
    <citation type="submission" date="2012-08" db="EMBL/GenBank/DDBJ databases">
        <title>Oryza genome evolution.</title>
        <authorList>
            <person name="Wing R.A."/>
        </authorList>
    </citation>
    <scope>NUCLEOTIDE SEQUENCE</scope>
</reference>
<feature type="compositionally biased region" description="Basic and acidic residues" evidence="1">
    <location>
        <begin position="631"/>
        <end position="644"/>
    </location>
</feature>
<protein>
    <recommendedName>
        <fullName evidence="3">DUF4220 domain-containing protein</fullName>
    </recommendedName>
</protein>
<evidence type="ECO:0000256" key="1">
    <source>
        <dbReference type="SAM" id="MobiDB-lite"/>
    </source>
</evidence>
<keyword evidence="2" id="KW-1133">Transmembrane helix</keyword>
<dbReference type="Gramene" id="LPERR11G16380.1">
    <property type="protein sequence ID" value="LPERR11G16380.1"/>
    <property type="gene ID" value="LPERR11G16380"/>
</dbReference>
<accession>A0A0D9XU96</accession>
<evidence type="ECO:0000313" key="4">
    <source>
        <dbReference type="EnsemblPlants" id="LPERR11G16380.1"/>
    </source>
</evidence>
<feature type="transmembrane region" description="Helical" evidence="2">
    <location>
        <begin position="324"/>
        <end position="351"/>
    </location>
</feature>
<proteinExistence type="predicted"/>
<feature type="compositionally biased region" description="Polar residues" evidence="1">
    <location>
        <begin position="678"/>
        <end position="696"/>
    </location>
</feature>
<dbReference type="InterPro" id="IPR025315">
    <property type="entry name" value="DUF4220"/>
</dbReference>
<dbReference type="Pfam" id="PF13968">
    <property type="entry name" value="DUF4220"/>
    <property type="match status" value="1"/>
</dbReference>
<keyword evidence="2" id="KW-0812">Transmembrane</keyword>
<reference evidence="5" key="2">
    <citation type="submission" date="2013-12" db="EMBL/GenBank/DDBJ databases">
        <authorList>
            <person name="Yu Y."/>
            <person name="Lee S."/>
            <person name="de Baynast K."/>
            <person name="Wissotski M."/>
            <person name="Liu L."/>
            <person name="Talag J."/>
            <person name="Goicoechea J."/>
            <person name="Angelova A."/>
            <person name="Jetty R."/>
            <person name="Kudrna D."/>
            <person name="Golser W."/>
            <person name="Rivera L."/>
            <person name="Zhang J."/>
            <person name="Wing R."/>
        </authorList>
    </citation>
    <scope>NUCLEOTIDE SEQUENCE</scope>
</reference>
<dbReference type="AlphaFoldDB" id="A0A0D9XU96"/>
<dbReference type="PANTHER" id="PTHR31325">
    <property type="entry name" value="OS01G0798800 PROTEIN-RELATED"/>
    <property type="match status" value="1"/>
</dbReference>
<evidence type="ECO:0000259" key="3">
    <source>
        <dbReference type="Pfam" id="PF13968"/>
    </source>
</evidence>
<dbReference type="Pfam" id="PF04578">
    <property type="entry name" value="DUF594"/>
    <property type="match status" value="1"/>
</dbReference>
<dbReference type="STRING" id="77586.A0A0D9XU96"/>
<dbReference type="eggNOG" id="ENOG502QSWW">
    <property type="taxonomic scope" value="Eukaryota"/>
</dbReference>
<organism evidence="4 5">
    <name type="scientific">Leersia perrieri</name>
    <dbReference type="NCBI Taxonomy" id="77586"/>
    <lineage>
        <taxon>Eukaryota</taxon>
        <taxon>Viridiplantae</taxon>
        <taxon>Streptophyta</taxon>
        <taxon>Embryophyta</taxon>
        <taxon>Tracheophyta</taxon>
        <taxon>Spermatophyta</taxon>
        <taxon>Magnoliopsida</taxon>
        <taxon>Liliopsida</taxon>
        <taxon>Poales</taxon>
        <taxon>Poaceae</taxon>
        <taxon>BOP clade</taxon>
        <taxon>Oryzoideae</taxon>
        <taxon>Oryzeae</taxon>
        <taxon>Oryzinae</taxon>
        <taxon>Leersia</taxon>
    </lineage>
</organism>
<evidence type="ECO:0000313" key="5">
    <source>
        <dbReference type="Proteomes" id="UP000032180"/>
    </source>
</evidence>
<dbReference type="EnsemblPlants" id="LPERR11G16380.1">
    <property type="protein sequence ID" value="LPERR11G16380.1"/>
    <property type="gene ID" value="LPERR11G16380"/>
</dbReference>
<feature type="region of interest" description="Disordered" evidence="1">
    <location>
        <begin position="631"/>
        <end position="699"/>
    </location>
</feature>
<name>A0A0D9XU96_9ORYZ</name>